<feature type="chain" id="PRO_5045657015" description="Peptidase M43 pregnancy-associated plasma-A domain-containing protein" evidence="1">
    <location>
        <begin position="18"/>
        <end position="484"/>
    </location>
</feature>
<evidence type="ECO:0000313" key="3">
    <source>
        <dbReference type="Proteomes" id="UP000649799"/>
    </source>
</evidence>
<dbReference type="SUPFAM" id="SSF55486">
    <property type="entry name" value="Metalloproteases ('zincins'), catalytic domain"/>
    <property type="match status" value="1"/>
</dbReference>
<feature type="signal peptide" evidence="1">
    <location>
        <begin position="1"/>
        <end position="17"/>
    </location>
</feature>
<dbReference type="EMBL" id="JAANYN010000002">
    <property type="protein sequence ID" value="NHE56495.1"/>
    <property type="molecule type" value="Genomic_DNA"/>
</dbReference>
<dbReference type="InterPro" id="IPR024079">
    <property type="entry name" value="MetalloPept_cat_dom_sf"/>
</dbReference>
<sequence length="484" mass="52855">MIRNTFWIIRSWICAMAILLTNNCGTPSPGCPHCAEDLQLSSILPGDTPFNSLEMKWCALNGVPSVEDPSLVCEDNVEEVLLNRHLRAGTCNWTQCKILVGTIFGPTANYGLFDDPNLSIGAPGDLVVNNTSLTQEMEELANPCDNHWNMQPNGITAIAIREFINTDGTDSPINGIAFANSGTRPFLFIGDLEFFPSTGGALHSNTERVLAHELGHVLGLCHANGDEGVACNSGFLDFNTFDNLMSGAGSSVNSRTLEVEQCDIARTRYPHLFFPHDRTYTSIASILDEGGENYAPADKSIDLYKTLVFNHLPEKGHLEVLIGTNGLFNERKTDYWVLLDVDNKVSTGLNSHQIVSGSNQEGVDMVVKVEVSNNGNGSNNTLYKAGANEFEPHSLPPQLLKTVLETSEMYVSSPEECSSIPVFQEIGIKLSREALMRYSLFREVDFSFSNGLKVQTIAAGTAADGTEVVDKCPELPRIIFGQKP</sequence>
<dbReference type="RefSeq" id="WP_166144400.1">
    <property type="nucleotide sequence ID" value="NZ_JAANYN010000002.1"/>
</dbReference>
<keyword evidence="1" id="KW-0732">Signal</keyword>
<dbReference type="Proteomes" id="UP000649799">
    <property type="component" value="Unassembled WGS sequence"/>
</dbReference>
<dbReference type="Gene3D" id="3.40.390.10">
    <property type="entry name" value="Collagenase (Catalytic Domain)"/>
    <property type="match status" value="1"/>
</dbReference>
<evidence type="ECO:0000256" key="1">
    <source>
        <dbReference type="SAM" id="SignalP"/>
    </source>
</evidence>
<reference evidence="2 3" key="1">
    <citation type="submission" date="2020-03" db="EMBL/GenBank/DDBJ databases">
        <title>Cyclobacterium plantarum sp. nov., a marine bacterium isolated from a coastal-marine wetland.</title>
        <authorList>
            <person name="Sanchez-Porro C."/>
            <person name="Ventosa A."/>
            <person name="Amoozegar M."/>
        </authorList>
    </citation>
    <scope>NUCLEOTIDE SEQUENCE [LARGE SCALE GENOMIC DNA]</scope>
    <source>
        <strain evidence="2 3">GBPx2</strain>
    </source>
</reference>
<proteinExistence type="predicted"/>
<evidence type="ECO:0008006" key="4">
    <source>
        <dbReference type="Google" id="ProtNLM"/>
    </source>
</evidence>
<keyword evidence="3" id="KW-1185">Reference proteome</keyword>
<protein>
    <recommendedName>
        <fullName evidence="4">Peptidase M43 pregnancy-associated plasma-A domain-containing protein</fullName>
    </recommendedName>
</protein>
<name>A0ABX0H941_9BACT</name>
<gene>
    <name evidence="2" type="ORF">G9Q97_06680</name>
</gene>
<organism evidence="2 3">
    <name type="scientific">Cyclobacterium plantarum</name>
    <dbReference type="NCBI Taxonomy" id="2716263"/>
    <lineage>
        <taxon>Bacteria</taxon>
        <taxon>Pseudomonadati</taxon>
        <taxon>Bacteroidota</taxon>
        <taxon>Cytophagia</taxon>
        <taxon>Cytophagales</taxon>
        <taxon>Cyclobacteriaceae</taxon>
        <taxon>Cyclobacterium</taxon>
    </lineage>
</organism>
<evidence type="ECO:0000313" key="2">
    <source>
        <dbReference type="EMBL" id="NHE56495.1"/>
    </source>
</evidence>
<accession>A0ABX0H941</accession>
<comment type="caution">
    <text evidence="2">The sequence shown here is derived from an EMBL/GenBank/DDBJ whole genome shotgun (WGS) entry which is preliminary data.</text>
</comment>